<dbReference type="CDD" id="cd01450">
    <property type="entry name" value="vWFA_subfamily_ECM"/>
    <property type="match status" value="2"/>
</dbReference>
<evidence type="ECO:0000256" key="1">
    <source>
        <dbReference type="SAM" id="Coils"/>
    </source>
</evidence>
<gene>
    <name evidence="4" type="ORF">MEDL_57147</name>
</gene>
<dbReference type="PANTHER" id="PTHR24020">
    <property type="entry name" value="COLLAGEN ALPHA"/>
    <property type="match status" value="1"/>
</dbReference>
<evidence type="ECO:0000313" key="5">
    <source>
        <dbReference type="Proteomes" id="UP000683360"/>
    </source>
</evidence>
<dbReference type="InterPro" id="IPR002035">
    <property type="entry name" value="VWF_A"/>
</dbReference>
<dbReference type="InterPro" id="IPR003034">
    <property type="entry name" value="SAP_dom"/>
</dbReference>
<dbReference type="PANTHER" id="PTHR24020:SF20">
    <property type="entry name" value="PH DOMAIN-CONTAINING PROTEIN"/>
    <property type="match status" value="1"/>
</dbReference>
<dbReference type="InterPro" id="IPR036361">
    <property type="entry name" value="SAP_dom_sf"/>
</dbReference>
<dbReference type="InterPro" id="IPR036465">
    <property type="entry name" value="vWFA_dom_sf"/>
</dbReference>
<feature type="region of interest" description="Disordered" evidence="2">
    <location>
        <begin position="860"/>
        <end position="893"/>
    </location>
</feature>
<feature type="compositionally biased region" description="Acidic residues" evidence="2">
    <location>
        <begin position="877"/>
        <end position="892"/>
    </location>
</feature>
<dbReference type="InterPro" id="IPR011055">
    <property type="entry name" value="Dup_hybrid_motif"/>
</dbReference>
<dbReference type="SMART" id="SM00513">
    <property type="entry name" value="SAP"/>
    <property type="match status" value="2"/>
</dbReference>
<evidence type="ECO:0000313" key="4">
    <source>
        <dbReference type="EMBL" id="CAG2245125.1"/>
    </source>
</evidence>
<dbReference type="Gene3D" id="1.25.10.20">
    <property type="entry name" value="Vitellinogen, superhelical"/>
    <property type="match status" value="1"/>
</dbReference>
<dbReference type="PROSITE" id="PS50234">
    <property type="entry name" value="VWFA"/>
    <property type="match status" value="2"/>
</dbReference>
<dbReference type="Gene3D" id="2.70.70.10">
    <property type="entry name" value="Glucose Permease (Domain IIA)"/>
    <property type="match status" value="1"/>
</dbReference>
<protein>
    <recommendedName>
        <fullName evidence="3">VWFA domain-containing protein</fullName>
    </recommendedName>
</protein>
<feature type="domain" description="VWFA" evidence="3">
    <location>
        <begin position="1749"/>
        <end position="1928"/>
    </location>
</feature>
<dbReference type="Pfam" id="PF02037">
    <property type="entry name" value="SAP"/>
    <property type="match status" value="1"/>
</dbReference>
<evidence type="ECO:0000259" key="3">
    <source>
        <dbReference type="PROSITE" id="PS50234"/>
    </source>
</evidence>
<reference evidence="4" key="1">
    <citation type="submission" date="2021-03" db="EMBL/GenBank/DDBJ databases">
        <authorList>
            <person name="Bekaert M."/>
        </authorList>
    </citation>
    <scope>NUCLEOTIDE SEQUENCE</scope>
</reference>
<name>A0A8S3UQU6_MYTED</name>
<accession>A0A8S3UQU6</accession>
<organism evidence="4 5">
    <name type="scientific">Mytilus edulis</name>
    <name type="common">Blue mussel</name>
    <dbReference type="NCBI Taxonomy" id="6550"/>
    <lineage>
        <taxon>Eukaryota</taxon>
        <taxon>Metazoa</taxon>
        <taxon>Spiralia</taxon>
        <taxon>Lophotrochozoa</taxon>
        <taxon>Mollusca</taxon>
        <taxon>Bivalvia</taxon>
        <taxon>Autobranchia</taxon>
        <taxon>Pteriomorphia</taxon>
        <taxon>Mytilida</taxon>
        <taxon>Mytiloidea</taxon>
        <taxon>Mytilidae</taxon>
        <taxon>Mytilinae</taxon>
        <taxon>Mytilus</taxon>
    </lineage>
</organism>
<keyword evidence="5" id="KW-1185">Reference proteome</keyword>
<dbReference type="InterPro" id="IPR050525">
    <property type="entry name" value="ECM_Assembly_Org"/>
</dbReference>
<sequence length="2460" mass="271566">MWPQASTTLNIVANDFKLSNNENEIRITLVEACGQCEIGQRRSPKVAPCFQNILESLALLPDGYQKELAKEYFQKSRNQEETEIMIDAFASLSTDLSQILLAKFIIYSKEPKPVFVIRLLSHIPTLGKPPHQLTKAGDQKMASEIIENINQKLGLHDPWSYKVKRATQTRKQQDVHDQWKVVLLETLGNAGMDSSYDYIVSHVNTTNSPWIKRAGLHALRKYEHEMVADTMLKAALYDEDENVRHTALMLYQAHPKSKKISPLNNRHPDDNSSITDPYLSDIVEIQGHNRYRRGFWEGLEFRLAAPSVDWQMKVGTTALGASFGVVIENYLDLKIAPLSGHFKVNVHDEAYANLHIGMIGFSFSFFSAKLCYKGDTGYSFNIFQEGNFKSFIDMVLRFDKVVSDIVNGIKSGVDLFKEIISGKGIKGVINDFIAALEALPEKATDLRSRARKAVKALGRYDELQLPSFLKPVKSVIHRVEKLFNDIKTDVMTFYNKLDEVINVKLPVMGDKLYQAVLGIIDGFKIIGKNPKSAVFKIGLGVYQVYSTYKEAVILKNQTEEACFFLKDEKPYWWNITDEFKGIIEEADIAIQTVKRESPEWIEDFKEDPVSTFTNGKYSMAKLKEGIKNEIITTLEELMNPFDTILKNLAGPFFEAYETVFGIIKSVKEAYATLKNGYQIAKSLLNVIFGTKAHPDFPRTTRLDTDGCRGKGFYPSRLMSGDPEYSYSGVDLEINAGDIVVAPFSGDIMLTDSPNEVVIKTDDSFKNAEVYITNVNPKDTILHPSDENYIEHTIWAGVTIGTATSSPCKNHIHIAIKKDGGFVEPTRFLENRRVELQPYIQHCNDYRVEIVGITLAVGKIPDEDGEQQVDETPKTENTDVEPIDPPDESEDPGTEIRAAKSNPKSLFSKAKNAVSGIANGAKDMFTTLMKKADSFFKKFSLTRLKLGSIIEFLDTLGMTESKQHMAEVLKSIKKLIDNRPCLNPAQATEEELKQELFDRGHATTGTREQMITRLTKPDNRCPWMAITTPDNIYCTYDSMCLGVECCLNVKLFMFLYTVKAYARYDPCDYKLSVGLGDDSYSVQFDMGYDGVSDEIVTGFDVDLLDLVCLIKYDIQKTDIGLIASVDVAFCDGSDTDNCVAYISLLANAVLPIPICKSDGTISWPQDCKTVIPVDVIFVIDVFTDCKTVVPVDVIFVIDESGSVGEDHFRDSMNALVNAVEKLAIAENYVRVGVSLFAGAGTSRPLLQLNSEYDKEAVKQVLSEAVYQKGSYTEIGDAFQYVCDEMFIQGKGDRSDAQNYLILLTDGKSNSGADPVKVQAAACKTKGIRIATVGIGSNTDEDLLKEVAYSLPNYYLSTDYDKLPETLPNLVIQTMDCSTEWVLNFEYKDFFDLDAIKSKIEKAAKKKLLEAVDKLQDELLKALGLPEGFLQSTGPCVRPDKMKSAQLKKELENRGLSTTGSHGDLVSRLQTDDRSQLETLTVTKDFQVLLSIDKDTDKKVFKLGFGLRICFEGDCVIDQMFLEDHEIPIPICNENFTFSGDSILALVQSIGGRMTEDIFDMVLKYLGLDKHFKTGQCNVQEGPKDCPVTINPQKYLPASIRTMLQCEMTDNCFGLDCCIDLSFQLPLGDRTVTYHIPFWFKFEPCEFEVDVRFGGYTYKKIILDYNWGEKNVLSIGNGDPAPVIIEYTIDKMEDSQGFKIDAKIIICFPVDGELFCAPDGGIHILKEQNLPVCSQEFYDWIKDCKTITPADVVLVLDESGSVGQDQFTLSLEAISETTDKLAIGENLIRVGISMFGGTGTSRTGFDLDTSYDKTVISQNVLQIAYNKQGYTDIGDALRYACEDMFVSSKGNRGDVKNYVVLMTDGQSNRGVTQTGVNTCRNNGVTIIAVGIGDGISRTELLSVVQDPNHFINTTYAELYETLPDIVTKSIDCSAAVGQGTPPISSQLTDVFTSVTTKTGQQTLHAGSVGYDGGVPTTATVTHTFSRPVDTTGSISSYPGISMGLNLPGSRAPASYCGLTLPASASNAMSWSRPPWSQGYPYSGFSGQGFHGQGFPGQGFPNQVFPSQPFPGFWPYCGPTPVIVPQSTTPNLSVPAPPVAVSSRGSSISVPAALPTSSVGHQSNQVANSGPSLDGFKSILDDFRQSISSELTSFSNRLCSLENIANKSSSPVISLRPDHDIGSDLEDSDEEERFSVAPGSQEEGFTSDEDDNSVQVSQIVSQPSVPVSLSSSVIGQSSTNSGKEPETEDAPSSLKDLRDSVYTIMRDVNKVPFQSPPRPKKLTSTFEASCGLPVDDNKSHSSFPQSYHMSNSLQIINDGIVSNESQFSQVDKALGASQLLIMGSIANCTLSKRSEILEKAKVSDNLKDALIKSPLDEKIFGLPLDEVQKHLNQTPVPVKVNVSVSGNNSKRGSYSSAGGSSYNSQEKRRKITNDGGNKPKKSSIPRSKPNSFKRGGKRANPSS</sequence>
<feature type="compositionally biased region" description="Low complexity" evidence="2">
    <location>
        <begin position="2395"/>
        <end position="2421"/>
    </location>
</feature>
<comment type="caution">
    <text evidence="4">The sequence shown here is derived from an EMBL/GenBank/DDBJ whole genome shotgun (WGS) entry which is preliminary data.</text>
</comment>
<dbReference type="Gene3D" id="1.10.720.30">
    <property type="entry name" value="SAP domain"/>
    <property type="match status" value="1"/>
</dbReference>
<feature type="coiled-coil region" evidence="1">
    <location>
        <begin position="1396"/>
        <end position="1423"/>
    </location>
</feature>
<dbReference type="SUPFAM" id="SSF53300">
    <property type="entry name" value="vWA-like"/>
    <property type="match status" value="2"/>
</dbReference>
<dbReference type="SMART" id="SM00327">
    <property type="entry name" value="VWA"/>
    <property type="match status" value="2"/>
</dbReference>
<dbReference type="Proteomes" id="UP000683360">
    <property type="component" value="Unassembled WGS sequence"/>
</dbReference>
<feature type="compositionally biased region" description="Low complexity" evidence="2">
    <location>
        <begin position="2210"/>
        <end position="2235"/>
    </location>
</feature>
<dbReference type="InterPro" id="IPR011030">
    <property type="entry name" value="Lipovitellin_superhlx_dom"/>
</dbReference>
<dbReference type="EMBL" id="CAJPWZ010002759">
    <property type="protein sequence ID" value="CAG2245125.1"/>
    <property type="molecule type" value="Genomic_DNA"/>
</dbReference>
<evidence type="ECO:0000256" key="2">
    <source>
        <dbReference type="SAM" id="MobiDB-lite"/>
    </source>
</evidence>
<feature type="compositionally biased region" description="Acidic residues" evidence="2">
    <location>
        <begin position="2180"/>
        <end position="2189"/>
    </location>
</feature>
<dbReference type="Pfam" id="PF00092">
    <property type="entry name" value="VWA"/>
    <property type="match status" value="2"/>
</dbReference>
<feature type="region of interest" description="Disordered" evidence="2">
    <location>
        <begin position="2395"/>
        <end position="2460"/>
    </location>
</feature>
<feature type="region of interest" description="Disordered" evidence="2">
    <location>
        <begin position="2167"/>
        <end position="2252"/>
    </location>
</feature>
<dbReference type="Gene3D" id="3.40.50.410">
    <property type="entry name" value="von Willebrand factor, type A domain"/>
    <property type="match status" value="2"/>
</dbReference>
<proteinExistence type="predicted"/>
<feature type="region of interest" description="Disordered" evidence="2">
    <location>
        <begin position="2109"/>
        <end position="2128"/>
    </location>
</feature>
<dbReference type="SUPFAM" id="SSF68906">
    <property type="entry name" value="SAP domain"/>
    <property type="match status" value="1"/>
</dbReference>
<feature type="domain" description="VWFA" evidence="3">
    <location>
        <begin position="1191"/>
        <end position="1368"/>
    </location>
</feature>
<keyword evidence="1" id="KW-0175">Coiled coil</keyword>
<dbReference type="OrthoDB" id="6107827at2759"/>